<dbReference type="EMBL" id="BARU01024601">
    <property type="protein sequence ID" value="GAH51145.1"/>
    <property type="molecule type" value="Genomic_DNA"/>
</dbReference>
<accession>X1H219</accession>
<comment type="caution">
    <text evidence="1">The sequence shown here is derived from an EMBL/GenBank/DDBJ whole genome shotgun (WGS) entry which is preliminary data.</text>
</comment>
<evidence type="ECO:0000313" key="1">
    <source>
        <dbReference type="EMBL" id="GAH51145.1"/>
    </source>
</evidence>
<sequence>TPYKAPGGWAEFPAYAFDRGNVRIYASPDKYADAGPLIGSDPQETRGVVEYDLDFPQDGEYALQVKYAAAEVRPVEVFIDDRSMGKTCLDVTFGSAPFEIPVRFSWDSSSAIKKWEGLNRWGRLRKMKITKGKHTLKLTRNGPLPNLIKLRLSPGCGGPGSKIKHLDRVPPKDRSVFLPAGSVNVAALRLALEDMTATLGAEYPGGPQYLKRLAELEKKQQAAAGGTPEEKKKAEDALQALQREALLAHPALKFDKLLFVKRTPFAFNTYQTARP</sequence>
<dbReference type="Gene3D" id="2.60.120.260">
    <property type="entry name" value="Galactose-binding domain-like"/>
    <property type="match status" value="1"/>
</dbReference>
<organism evidence="1">
    <name type="scientific">marine sediment metagenome</name>
    <dbReference type="NCBI Taxonomy" id="412755"/>
    <lineage>
        <taxon>unclassified sequences</taxon>
        <taxon>metagenomes</taxon>
        <taxon>ecological metagenomes</taxon>
    </lineage>
</organism>
<feature type="non-terminal residue" evidence="1">
    <location>
        <position position="1"/>
    </location>
</feature>
<protein>
    <submittedName>
        <fullName evidence="1">Uncharacterized protein</fullName>
    </submittedName>
</protein>
<name>X1H219_9ZZZZ</name>
<gene>
    <name evidence="1" type="ORF">S03H2_39748</name>
</gene>
<proteinExistence type="predicted"/>
<dbReference type="AlphaFoldDB" id="X1H219"/>
<feature type="non-terminal residue" evidence="1">
    <location>
        <position position="275"/>
    </location>
</feature>
<reference evidence="1" key="1">
    <citation type="journal article" date="2014" name="Front. Microbiol.">
        <title>High frequency of phylogenetically diverse reductive dehalogenase-homologous genes in deep subseafloor sedimentary metagenomes.</title>
        <authorList>
            <person name="Kawai M."/>
            <person name="Futagami T."/>
            <person name="Toyoda A."/>
            <person name="Takaki Y."/>
            <person name="Nishi S."/>
            <person name="Hori S."/>
            <person name="Arai W."/>
            <person name="Tsubouchi T."/>
            <person name="Morono Y."/>
            <person name="Uchiyama I."/>
            <person name="Ito T."/>
            <person name="Fujiyama A."/>
            <person name="Inagaki F."/>
            <person name="Takami H."/>
        </authorList>
    </citation>
    <scope>NUCLEOTIDE SEQUENCE</scope>
    <source>
        <strain evidence="1">Expedition CK06-06</strain>
    </source>
</reference>